<dbReference type="PANTHER" id="PTHR32022:SF10">
    <property type="entry name" value="D-GLUTAMATE CYCLASE, MITOCHONDRIAL"/>
    <property type="match status" value="1"/>
</dbReference>
<gene>
    <name evidence="3" type="ORF">ACHHYP_08666</name>
</gene>
<evidence type="ECO:0008006" key="5">
    <source>
        <dbReference type="Google" id="ProtNLM"/>
    </source>
</evidence>
<dbReference type="NCBIfam" id="NF003969">
    <property type="entry name" value="PRK05463.1"/>
    <property type="match status" value="1"/>
</dbReference>
<comment type="similarity">
    <text evidence="1">Belongs to the D-glutamate cyclase family.</text>
</comment>
<dbReference type="Gene3D" id="3.40.1640.10">
    <property type="entry name" value="PSTPO5379-like"/>
    <property type="match status" value="1"/>
</dbReference>
<dbReference type="Gene3D" id="3.30.2040.10">
    <property type="entry name" value="PSTPO5379-like domain"/>
    <property type="match status" value="1"/>
</dbReference>
<accession>A0A1V9ZKG3</accession>
<proteinExistence type="inferred from homology"/>
<dbReference type="Pfam" id="PF07286">
    <property type="entry name" value="D-Glu_cyclase"/>
    <property type="match status" value="1"/>
</dbReference>
<dbReference type="OrthoDB" id="10262538at2759"/>
<dbReference type="EMBL" id="JNBR01000084">
    <property type="protein sequence ID" value="OQR98431.1"/>
    <property type="molecule type" value="Genomic_DNA"/>
</dbReference>
<dbReference type="AlphaFoldDB" id="A0A1V9ZKG3"/>
<dbReference type="InterPro" id="IPR009906">
    <property type="entry name" value="D-Glu_cyclase"/>
</dbReference>
<dbReference type="HAMAP" id="MF_01830">
    <property type="entry name" value="Hydro_lyase"/>
    <property type="match status" value="1"/>
</dbReference>
<comment type="caution">
    <text evidence="3">The sequence shown here is derived from an EMBL/GenBank/DDBJ whole genome shotgun (WGS) entry which is preliminary data.</text>
</comment>
<evidence type="ECO:0000313" key="4">
    <source>
        <dbReference type="Proteomes" id="UP000243579"/>
    </source>
</evidence>
<keyword evidence="2" id="KW-0456">Lyase</keyword>
<reference evidence="3 4" key="1">
    <citation type="journal article" date="2014" name="Genome Biol. Evol.">
        <title>The secreted proteins of Achlya hypogyna and Thraustotheca clavata identify the ancestral oomycete secretome and reveal gene acquisitions by horizontal gene transfer.</title>
        <authorList>
            <person name="Misner I."/>
            <person name="Blouin N."/>
            <person name="Leonard G."/>
            <person name="Richards T.A."/>
            <person name="Lane C.E."/>
        </authorList>
    </citation>
    <scope>NUCLEOTIDE SEQUENCE [LARGE SCALE GENOMIC DNA]</scope>
    <source>
        <strain evidence="3 4">ATCC 48635</strain>
    </source>
</reference>
<dbReference type="FunFam" id="3.30.2040.10:FF:000001">
    <property type="entry name" value="D-glutamate cyclase, mitochondrial"/>
    <property type="match status" value="1"/>
</dbReference>
<sequence>MDERAATTPRQFRELCRSGSYADNSAGFAPGYAQANLVILPKEHAYDFLLFCQRNPKPCPLLEVSDVGAVEMTRTAPGSDIRTDLPKYRIYEHGKLTAEISDIRDYWRDDLVTFLLGCSFSFEGALANAGLNVRHWEEKCNVPMYRTNVPCDSAGVFSGKLVVSMRPYKPRDGIKAAMITGRYPNVHGSPVHMGNPADIGIADINRPDYGDVVTIREGEVPVFWACGVTPQAVLLASRPAFAITHAPGHMFVTDIANESLAYM</sequence>
<dbReference type="GO" id="GO:0016829">
    <property type="term" value="F:lyase activity"/>
    <property type="evidence" value="ECO:0007669"/>
    <property type="project" value="UniProtKB-KW"/>
</dbReference>
<dbReference type="PIRSF" id="PIRSF029755">
    <property type="entry name" value="UCP029755"/>
    <property type="match status" value="1"/>
</dbReference>
<dbReference type="InterPro" id="IPR016938">
    <property type="entry name" value="UPF0317"/>
</dbReference>
<dbReference type="SUPFAM" id="SSF160920">
    <property type="entry name" value="PSTPO5379-like"/>
    <property type="match status" value="1"/>
</dbReference>
<evidence type="ECO:0000256" key="1">
    <source>
        <dbReference type="ARBA" id="ARBA00007896"/>
    </source>
</evidence>
<name>A0A1V9ZKG3_ACHHY</name>
<organism evidence="3 4">
    <name type="scientific">Achlya hypogyna</name>
    <name type="common">Oomycete</name>
    <name type="synonym">Protoachlya hypogyna</name>
    <dbReference type="NCBI Taxonomy" id="1202772"/>
    <lineage>
        <taxon>Eukaryota</taxon>
        <taxon>Sar</taxon>
        <taxon>Stramenopiles</taxon>
        <taxon>Oomycota</taxon>
        <taxon>Saprolegniomycetes</taxon>
        <taxon>Saprolegniales</taxon>
        <taxon>Achlyaceae</taxon>
        <taxon>Achlya</taxon>
    </lineage>
</organism>
<protein>
    <recommendedName>
        <fullName evidence="5">Hydro-lyase</fullName>
    </recommendedName>
</protein>
<dbReference type="STRING" id="1202772.A0A1V9ZKG3"/>
<evidence type="ECO:0000256" key="2">
    <source>
        <dbReference type="ARBA" id="ARBA00023239"/>
    </source>
</evidence>
<dbReference type="Proteomes" id="UP000243579">
    <property type="component" value="Unassembled WGS sequence"/>
</dbReference>
<keyword evidence="4" id="KW-1185">Reference proteome</keyword>
<evidence type="ECO:0000313" key="3">
    <source>
        <dbReference type="EMBL" id="OQR98431.1"/>
    </source>
</evidence>
<dbReference type="InterPro" id="IPR038021">
    <property type="entry name" value="Putative_hydro-lyase"/>
</dbReference>
<dbReference type="PANTHER" id="PTHR32022">
    <property type="entry name" value="D-GLUTAMATE CYCLASE, MITOCHONDRIAL"/>
    <property type="match status" value="1"/>
</dbReference>